<organism evidence="1 2">
    <name type="scientific">Lysinibacillus xylanilyticus</name>
    <dbReference type="NCBI Taxonomy" id="582475"/>
    <lineage>
        <taxon>Bacteria</taxon>
        <taxon>Bacillati</taxon>
        <taxon>Bacillota</taxon>
        <taxon>Bacilli</taxon>
        <taxon>Bacillales</taxon>
        <taxon>Bacillaceae</taxon>
        <taxon>Lysinibacillus</taxon>
    </lineage>
</organism>
<dbReference type="RefSeq" id="WP_368635132.1">
    <property type="nucleotide sequence ID" value="NZ_JBFRHK010000001.1"/>
</dbReference>
<evidence type="ECO:0000313" key="1">
    <source>
        <dbReference type="EMBL" id="MEX3744124.1"/>
    </source>
</evidence>
<proteinExistence type="predicted"/>
<dbReference type="Proteomes" id="UP001558534">
    <property type="component" value="Unassembled WGS sequence"/>
</dbReference>
<comment type="caution">
    <text evidence="1">The sequence shown here is derived from an EMBL/GenBank/DDBJ whole genome shotgun (WGS) entry which is preliminary data.</text>
</comment>
<name>A0ABV3VT90_9BACI</name>
<keyword evidence="2" id="KW-1185">Reference proteome</keyword>
<reference evidence="1 2" key="1">
    <citation type="submission" date="2024-07" db="EMBL/GenBank/DDBJ databases">
        <title>Characterization of a bacterium isolated from hydrolysated instant sea cucumber by whole-genome sequencing and metabolomics.</title>
        <authorList>
            <person name="Luo X."/>
            <person name="Zhang Z."/>
            <person name="Zheng Z."/>
            <person name="Zhang W."/>
            <person name="Ming T."/>
            <person name="Jiao L."/>
            <person name="Su X."/>
            <person name="Kong F."/>
            <person name="Xu J."/>
        </authorList>
    </citation>
    <scope>NUCLEOTIDE SEQUENCE [LARGE SCALE GENOMIC DNA]</scope>
    <source>
        <strain evidence="1 2">XL-2024</strain>
    </source>
</reference>
<gene>
    <name evidence="1" type="ORF">AB1300_03150</name>
</gene>
<evidence type="ECO:0000313" key="2">
    <source>
        <dbReference type="Proteomes" id="UP001558534"/>
    </source>
</evidence>
<accession>A0ABV3VT90</accession>
<evidence type="ECO:0008006" key="3">
    <source>
        <dbReference type="Google" id="ProtNLM"/>
    </source>
</evidence>
<protein>
    <recommendedName>
        <fullName evidence="3">DUF3888 domain-containing protein</fullName>
    </recommendedName>
</protein>
<dbReference type="EMBL" id="JBFRHK010000001">
    <property type="protein sequence ID" value="MEX3744124.1"/>
    <property type="molecule type" value="Genomic_DNA"/>
</dbReference>
<sequence length="136" mass="15975">MVKQYLILLGFLFIILTSTQVVKSETVPKIEEMYVTTEDIISDIIFPTVDKRVIKEYGQNTLFDWQWKRILNITYNDNHSYDITVKIEIPSKNFDDAKEDIVKVRISPSCDSDKINKQKCNHGFKIEVLDYKHLSQ</sequence>